<keyword evidence="2" id="KW-1185">Reference proteome</keyword>
<evidence type="ECO:0000313" key="1">
    <source>
        <dbReference type="EMBL" id="BCA85881.1"/>
    </source>
</evidence>
<accession>A0A679IMB4</accession>
<sequence length="123" mass="14429">MYIIKGNARKINHVWEHIKRHHTGEKIAVVGFPNKLPENYLRNKQVIFYESLTHKDEWLIQAEKFLTNFEEEYDGVIFYIDCTLKEAENLKKVATKFRSLITVTVASDSPITIEEYLLSQQVA</sequence>
<dbReference type="Proteomes" id="UP000502998">
    <property type="component" value="Chromosome"/>
</dbReference>
<organism evidence="1 2">
    <name type="scientific">Enterococcus saigonensis</name>
    <dbReference type="NCBI Taxonomy" id="1805431"/>
    <lineage>
        <taxon>Bacteria</taxon>
        <taxon>Bacillati</taxon>
        <taxon>Bacillota</taxon>
        <taxon>Bacilli</taxon>
        <taxon>Lactobacillales</taxon>
        <taxon>Enterococcaceae</taxon>
        <taxon>Enterococcus</taxon>
    </lineage>
</organism>
<protein>
    <submittedName>
        <fullName evidence="1">Uncharacterized protein</fullName>
    </submittedName>
</protein>
<name>A0A679IMB4_9ENTE</name>
<dbReference type="RefSeq" id="WP_173103109.1">
    <property type="nucleotide sequence ID" value="NZ_AP022822.1"/>
</dbReference>
<dbReference type="AlphaFoldDB" id="A0A679IMB4"/>
<reference evidence="1 2" key="1">
    <citation type="submission" date="2020-02" db="EMBL/GenBank/DDBJ databases">
        <title>Characterization of vanA genotype vancomycin-resistant Enterococcus saigonensis VE80.</title>
        <authorList>
            <person name="Harada T."/>
            <person name="Motooka D."/>
            <person name="Nakamura S."/>
            <person name="Yamamoto Y."/>
            <person name="Kawahara R."/>
            <person name="Kawatsu K."/>
        </authorList>
    </citation>
    <scope>NUCLEOTIDE SEQUENCE [LARGE SCALE GENOMIC DNA]</scope>
    <source>
        <strain evidence="1 2">VE80</strain>
    </source>
</reference>
<dbReference type="KEGG" id="esg:EsVE80_14040"/>
<proteinExistence type="predicted"/>
<gene>
    <name evidence="1" type="ORF">EsVE80_14040</name>
</gene>
<dbReference type="EMBL" id="AP022822">
    <property type="protein sequence ID" value="BCA85881.1"/>
    <property type="molecule type" value="Genomic_DNA"/>
</dbReference>
<evidence type="ECO:0000313" key="2">
    <source>
        <dbReference type="Proteomes" id="UP000502998"/>
    </source>
</evidence>